<accession>A0A2N8TMW1</accession>
<evidence type="ECO:0000313" key="1">
    <source>
        <dbReference type="EMBL" id="PNG20323.1"/>
    </source>
</evidence>
<comment type="caution">
    <text evidence="1">The sequence shown here is derived from an EMBL/GenBank/DDBJ whole genome shotgun (WGS) entry which is preliminary data.</text>
</comment>
<protein>
    <submittedName>
        <fullName evidence="1">Uncharacterized protein</fullName>
    </submittedName>
</protein>
<proteinExistence type="predicted"/>
<evidence type="ECO:0000313" key="2">
    <source>
        <dbReference type="Proteomes" id="UP000235943"/>
    </source>
</evidence>
<gene>
    <name evidence="1" type="ORF">C1J00_20890</name>
</gene>
<sequence>MAATIHPATAQMLGNFRFDHLPAHLQEVSRPFHALAHRLAETLTGPEVTKALDDLWKAKNWAVVAASNTEQEASS</sequence>
<organism evidence="1 2">
    <name type="scientific">Streptomyces cahuitamycinicus</name>
    <dbReference type="NCBI Taxonomy" id="2070367"/>
    <lineage>
        <taxon>Bacteria</taxon>
        <taxon>Bacillati</taxon>
        <taxon>Actinomycetota</taxon>
        <taxon>Actinomycetes</taxon>
        <taxon>Kitasatosporales</taxon>
        <taxon>Streptomycetaceae</taxon>
        <taxon>Streptomyces</taxon>
    </lineage>
</organism>
<name>A0A2N8TMW1_9ACTN</name>
<keyword evidence="2" id="KW-1185">Reference proteome</keyword>
<reference evidence="1 2" key="1">
    <citation type="submission" date="2018-01" db="EMBL/GenBank/DDBJ databases">
        <title>Draft genome sequence of Streptomyces sp. 13K301.</title>
        <authorList>
            <person name="Sahin N."/>
            <person name="Saygin H."/>
            <person name="Ay H."/>
        </authorList>
    </citation>
    <scope>NUCLEOTIDE SEQUENCE [LARGE SCALE GENOMIC DNA]</scope>
    <source>
        <strain evidence="1 2">13K301</strain>
    </source>
</reference>
<dbReference type="AlphaFoldDB" id="A0A2N8TMW1"/>
<dbReference type="OrthoDB" id="1551260at2"/>
<dbReference type="Proteomes" id="UP000235943">
    <property type="component" value="Unassembled WGS sequence"/>
</dbReference>
<dbReference type="EMBL" id="POUC01000151">
    <property type="protein sequence ID" value="PNG20323.1"/>
    <property type="molecule type" value="Genomic_DNA"/>
</dbReference>
<dbReference type="RefSeq" id="WP_102910591.1">
    <property type="nucleotide sequence ID" value="NZ_POUC01000151.1"/>
</dbReference>